<feature type="domain" description="Histidine kinase" evidence="3">
    <location>
        <begin position="188"/>
        <end position="400"/>
    </location>
</feature>
<comment type="caution">
    <text evidence="4">The sequence shown here is derived from an EMBL/GenBank/DDBJ whole genome shotgun (WGS) entry which is preliminary data.</text>
</comment>
<name>A0ABS6XRB0_9FLAO</name>
<dbReference type="CDD" id="cd00082">
    <property type="entry name" value="HisKA"/>
    <property type="match status" value="1"/>
</dbReference>
<dbReference type="SMART" id="SM00387">
    <property type="entry name" value="HATPase_c"/>
    <property type="match status" value="1"/>
</dbReference>
<sequence>MIAPKIPDNETIRIKALKSFSILDTFSEKEFDEITLLASIICETPMSLISLIDGDRQWFKSKVGIDLEETSREISFCGHAILNEGQLFTVENSRLDERFYDNPLVLGLPNVVFYAGAPLVTSEGLSLGTLCVLDNKPKILTATQQKAMEVLSNKIISLFELKKANLLLEKINIELETQRAELEMFANVAAHDMRSPLKNITALTEVLMDDYNSLLDDDGKELVKMLNMSSITLKDLVDGILHHSKTGTILQKKEDVFDLKSFIQDTIQLIDGRGNYSFTTSFENQTIAVNKVALQQIFINLISNSVKYNDKEQVEIEIGFTESEFEYQFYVSDNGMGIAKEYQERIFKIFEILGVEDRFGKKGNGIGLSTVKKLIEGLGGAISVDSEIDKGTKVSFSVLK</sequence>
<dbReference type="PANTHER" id="PTHR43102:SF2">
    <property type="entry name" value="GAF DOMAIN-CONTAINING PROTEIN"/>
    <property type="match status" value="1"/>
</dbReference>
<dbReference type="InterPro" id="IPR003661">
    <property type="entry name" value="HisK_dim/P_dom"/>
</dbReference>
<organism evidence="4 5">
    <name type="scientific">Flavobacterium taihuense</name>
    <dbReference type="NCBI Taxonomy" id="2857508"/>
    <lineage>
        <taxon>Bacteria</taxon>
        <taxon>Pseudomonadati</taxon>
        <taxon>Bacteroidota</taxon>
        <taxon>Flavobacteriia</taxon>
        <taxon>Flavobacteriales</taxon>
        <taxon>Flavobacteriaceae</taxon>
        <taxon>Flavobacterium</taxon>
    </lineage>
</organism>
<dbReference type="Pfam" id="PF02518">
    <property type="entry name" value="HATPase_c"/>
    <property type="match status" value="1"/>
</dbReference>
<dbReference type="Proteomes" id="UP000812031">
    <property type="component" value="Unassembled WGS sequence"/>
</dbReference>
<evidence type="ECO:0000313" key="5">
    <source>
        <dbReference type="Proteomes" id="UP000812031"/>
    </source>
</evidence>
<dbReference type="RefSeq" id="WP_219315744.1">
    <property type="nucleotide sequence ID" value="NZ_JAHWYN010000001.1"/>
</dbReference>
<keyword evidence="5" id="KW-1185">Reference proteome</keyword>
<dbReference type="EC" id="2.7.13.3" evidence="2"/>
<comment type="catalytic activity">
    <reaction evidence="1">
        <text>ATP + protein L-histidine = ADP + protein N-phospho-L-histidine.</text>
        <dbReference type="EC" id="2.7.13.3"/>
    </reaction>
</comment>
<dbReference type="InterPro" id="IPR005467">
    <property type="entry name" value="His_kinase_dom"/>
</dbReference>
<evidence type="ECO:0000256" key="2">
    <source>
        <dbReference type="ARBA" id="ARBA00012438"/>
    </source>
</evidence>
<dbReference type="InterPro" id="IPR003594">
    <property type="entry name" value="HATPase_dom"/>
</dbReference>
<evidence type="ECO:0000313" key="4">
    <source>
        <dbReference type="EMBL" id="MBW4359205.1"/>
    </source>
</evidence>
<dbReference type="PANTHER" id="PTHR43102">
    <property type="entry name" value="SLR1143 PROTEIN"/>
    <property type="match status" value="1"/>
</dbReference>
<dbReference type="Pfam" id="PF00512">
    <property type="entry name" value="HisKA"/>
    <property type="match status" value="1"/>
</dbReference>
<proteinExistence type="predicted"/>
<evidence type="ECO:0000259" key="3">
    <source>
        <dbReference type="PROSITE" id="PS50109"/>
    </source>
</evidence>
<reference evidence="4 5" key="1">
    <citation type="submission" date="2021-07" db="EMBL/GenBank/DDBJ databases">
        <title>Flavobacterium sp. nov. isolated from sediment on the Taihu Lake.</title>
        <authorList>
            <person name="Qu J.-H."/>
        </authorList>
    </citation>
    <scope>NUCLEOTIDE SEQUENCE [LARGE SCALE GENOMIC DNA]</scope>
    <source>
        <strain evidence="4 5">NAS39</strain>
    </source>
</reference>
<gene>
    <name evidence="4" type="ORF">KZH69_01785</name>
</gene>
<dbReference type="PROSITE" id="PS50109">
    <property type="entry name" value="HIS_KIN"/>
    <property type="match status" value="1"/>
</dbReference>
<dbReference type="EMBL" id="JAHWYN010000001">
    <property type="protein sequence ID" value="MBW4359205.1"/>
    <property type="molecule type" value="Genomic_DNA"/>
</dbReference>
<dbReference type="SMART" id="SM00388">
    <property type="entry name" value="HisKA"/>
    <property type="match status" value="1"/>
</dbReference>
<accession>A0ABS6XRB0</accession>
<protein>
    <recommendedName>
        <fullName evidence="2">histidine kinase</fullName>
        <ecNumber evidence="2">2.7.13.3</ecNumber>
    </recommendedName>
</protein>
<evidence type="ECO:0000256" key="1">
    <source>
        <dbReference type="ARBA" id="ARBA00000085"/>
    </source>
</evidence>